<organism evidence="3 4">
    <name type="scientific">Flavimaribacter sediminis</name>
    <dbReference type="NCBI Taxonomy" id="2865987"/>
    <lineage>
        <taxon>Bacteria</taxon>
        <taxon>Pseudomonadati</taxon>
        <taxon>Pseudomonadota</taxon>
        <taxon>Alphaproteobacteria</taxon>
        <taxon>Hyphomicrobiales</taxon>
        <taxon>Rhizobiaceae</taxon>
        <taxon>Flavimaribacter</taxon>
    </lineage>
</organism>
<keyword evidence="4" id="KW-1185">Reference proteome</keyword>
<dbReference type="InterPro" id="IPR002347">
    <property type="entry name" value="SDR_fam"/>
</dbReference>
<dbReference type="PRINTS" id="PR00081">
    <property type="entry name" value="GDHRDH"/>
</dbReference>
<dbReference type="Proteomes" id="UP001196509">
    <property type="component" value="Unassembled WGS sequence"/>
</dbReference>
<keyword evidence="2 3" id="KW-0560">Oxidoreductase</keyword>
<comment type="caution">
    <text evidence="3">The sequence shown here is derived from an EMBL/GenBank/DDBJ whole genome shotgun (WGS) entry which is preliminary data.</text>
</comment>
<dbReference type="InterPro" id="IPR020904">
    <property type="entry name" value="Sc_DH/Rdtase_CS"/>
</dbReference>
<gene>
    <name evidence="3" type="ORF">K1W69_26140</name>
</gene>
<evidence type="ECO:0000313" key="4">
    <source>
        <dbReference type="Proteomes" id="UP001196509"/>
    </source>
</evidence>
<dbReference type="AlphaFoldDB" id="A0AAE2ZPM8"/>
<dbReference type="InterPro" id="IPR036291">
    <property type="entry name" value="NAD(P)-bd_dom_sf"/>
</dbReference>
<dbReference type="FunFam" id="3.40.50.720:FF:000084">
    <property type="entry name" value="Short-chain dehydrogenase reductase"/>
    <property type="match status" value="1"/>
</dbReference>
<evidence type="ECO:0000256" key="2">
    <source>
        <dbReference type="ARBA" id="ARBA00023002"/>
    </source>
</evidence>
<reference evidence="3" key="1">
    <citation type="submission" date="2021-08" db="EMBL/GenBank/DDBJ databases">
        <title>Hoeflea bacterium WL0058 sp. nov., isolated from the sediment.</title>
        <authorList>
            <person name="Wang L."/>
            <person name="Zhang D."/>
        </authorList>
    </citation>
    <scope>NUCLEOTIDE SEQUENCE</scope>
    <source>
        <strain evidence="3">WL0058</strain>
    </source>
</reference>
<dbReference type="Gene3D" id="3.40.50.720">
    <property type="entry name" value="NAD(P)-binding Rossmann-like Domain"/>
    <property type="match status" value="1"/>
</dbReference>
<protein>
    <submittedName>
        <fullName evidence="3">Glucose 1-dehydrogenase</fullName>
        <ecNumber evidence="3">1.1.1.47</ecNumber>
    </submittedName>
</protein>
<dbReference type="RefSeq" id="WP_220231435.1">
    <property type="nucleotide sequence ID" value="NZ_JAICBX010000008.1"/>
</dbReference>
<accession>A0AAE2ZPM8</accession>
<dbReference type="SUPFAM" id="SSF51735">
    <property type="entry name" value="NAD(P)-binding Rossmann-fold domains"/>
    <property type="match status" value="1"/>
</dbReference>
<dbReference type="PRINTS" id="PR00080">
    <property type="entry name" value="SDRFAMILY"/>
</dbReference>
<evidence type="ECO:0000256" key="1">
    <source>
        <dbReference type="ARBA" id="ARBA00006484"/>
    </source>
</evidence>
<dbReference type="GO" id="GO:0047936">
    <property type="term" value="F:glucose 1-dehydrogenase [NAD(P)+] activity"/>
    <property type="evidence" value="ECO:0007669"/>
    <property type="project" value="UniProtKB-EC"/>
</dbReference>
<dbReference type="EMBL" id="JAICBX010000008">
    <property type="protein sequence ID" value="MBW8640699.1"/>
    <property type="molecule type" value="Genomic_DNA"/>
</dbReference>
<dbReference type="PANTHER" id="PTHR43639:SF1">
    <property type="entry name" value="SHORT-CHAIN DEHYDROGENASE_REDUCTASE FAMILY PROTEIN"/>
    <property type="match status" value="1"/>
</dbReference>
<comment type="similarity">
    <text evidence="1">Belongs to the short-chain dehydrogenases/reductases (SDR) family.</text>
</comment>
<evidence type="ECO:0000313" key="3">
    <source>
        <dbReference type="EMBL" id="MBW8640699.1"/>
    </source>
</evidence>
<dbReference type="NCBIfam" id="NF005559">
    <property type="entry name" value="PRK07231.1"/>
    <property type="match status" value="1"/>
</dbReference>
<name>A0AAE2ZPM8_9HYPH</name>
<dbReference type="PANTHER" id="PTHR43639">
    <property type="entry name" value="OXIDOREDUCTASE, SHORT-CHAIN DEHYDROGENASE/REDUCTASE FAMILY (AFU_ORTHOLOGUE AFUA_5G02870)"/>
    <property type="match status" value="1"/>
</dbReference>
<dbReference type="Pfam" id="PF13561">
    <property type="entry name" value="adh_short_C2"/>
    <property type="match status" value="1"/>
</dbReference>
<sequence length="254" mass="26761">MRLEDKVAIVTGGGSGYGRAIARRFASEGAHVVVVDIDLDAATAVSREIREEPGEGFAIPVEANVSQNDDVEAAVSVAIDRFGHVDCVVNNAGISHKPQSALKLTDADFEAVFGVNTRSILLFARHAVPHMQKVGRGGSLITVASTGAVRPRPGMAIYNASKGAAVAMSKTLSLEFASDQIRVNTICPVAGETPMLDKYMTGDGQANREMLRKTIPLNRLADPDDIASAALYFASDEAAFVTGVTMEVDGGRCV</sequence>
<dbReference type="PROSITE" id="PS00061">
    <property type="entry name" value="ADH_SHORT"/>
    <property type="match status" value="1"/>
</dbReference>
<dbReference type="EC" id="1.1.1.47" evidence="3"/>
<proteinExistence type="inferred from homology"/>